<feature type="transmembrane region" description="Helical" evidence="7">
    <location>
        <begin position="329"/>
        <end position="349"/>
    </location>
</feature>
<dbReference type="Proteomes" id="UP000245695">
    <property type="component" value="Chromosome 1"/>
</dbReference>
<name>A0A2P2BUY6_9FIRM</name>
<feature type="transmembrane region" description="Helical" evidence="7">
    <location>
        <begin position="269"/>
        <end position="288"/>
    </location>
</feature>
<dbReference type="RefSeq" id="WP_166506090.1">
    <property type="nucleotide sequence ID" value="NZ_LN650648.1"/>
</dbReference>
<proteinExistence type="inferred from homology"/>
<evidence type="ECO:0000313" key="9">
    <source>
        <dbReference type="Proteomes" id="UP000245695"/>
    </source>
</evidence>
<dbReference type="InterPro" id="IPR018383">
    <property type="entry name" value="UPF0324_pro"/>
</dbReference>
<keyword evidence="6 7" id="KW-0472">Membrane</keyword>
<feature type="transmembrane region" description="Helical" evidence="7">
    <location>
        <begin position="165"/>
        <end position="184"/>
    </location>
</feature>
<protein>
    <submittedName>
        <fullName evidence="8">UPF0324 membrane protein lp 2841</fullName>
    </submittedName>
</protein>
<gene>
    <name evidence="8" type="ORF">FRIFI_2647</name>
</gene>
<dbReference type="Pfam" id="PF03601">
    <property type="entry name" value="Cons_hypoth698"/>
    <property type="match status" value="1"/>
</dbReference>
<feature type="transmembrane region" description="Helical" evidence="7">
    <location>
        <begin position="47"/>
        <end position="65"/>
    </location>
</feature>
<dbReference type="AlphaFoldDB" id="A0A2P2BUY6"/>
<evidence type="ECO:0000256" key="7">
    <source>
        <dbReference type="SAM" id="Phobius"/>
    </source>
</evidence>
<dbReference type="KEGG" id="rhom:FRIFI_2647"/>
<feature type="transmembrane region" description="Helical" evidence="7">
    <location>
        <begin position="105"/>
        <end position="123"/>
    </location>
</feature>
<dbReference type="PANTHER" id="PTHR30106:SF2">
    <property type="entry name" value="UPF0324 INNER MEMBRANE PROTEIN YEIH"/>
    <property type="match status" value="1"/>
</dbReference>
<evidence type="ECO:0000256" key="1">
    <source>
        <dbReference type="ARBA" id="ARBA00004651"/>
    </source>
</evidence>
<feature type="transmembrane region" description="Helical" evidence="7">
    <location>
        <begin position="224"/>
        <end position="244"/>
    </location>
</feature>
<dbReference type="PANTHER" id="PTHR30106">
    <property type="entry name" value="INNER MEMBRANE PROTEIN YEIH-RELATED"/>
    <property type="match status" value="1"/>
</dbReference>
<feature type="transmembrane region" description="Helical" evidence="7">
    <location>
        <begin position="135"/>
        <end position="153"/>
    </location>
</feature>
<reference evidence="8 9" key="1">
    <citation type="submission" date="2014-09" db="EMBL/GenBank/DDBJ databases">
        <authorList>
            <person name="Hornung B.V."/>
        </authorList>
    </citation>
    <scope>NUCLEOTIDE SEQUENCE [LARGE SCALE GENOMIC DNA]</scope>
    <source>
        <strain evidence="8 9">FRIFI</strain>
    </source>
</reference>
<comment type="subcellular location">
    <subcellularLocation>
        <location evidence="1">Cell membrane</location>
        <topology evidence="1">Multi-pass membrane protein</topology>
    </subcellularLocation>
</comment>
<evidence type="ECO:0000256" key="6">
    <source>
        <dbReference type="ARBA" id="ARBA00023136"/>
    </source>
</evidence>
<evidence type="ECO:0000256" key="5">
    <source>
        <dbReference type="ARBA" id="ARBA00022989"/>
    </source>
</evidence>
<sequence>MDISKGEVKNNKKFQYIKEVKEILPGLVVSVLIGLASMLIAKAVPKIGAATISIFLGMLVGNLFLNQKVFHKGYKFSETDLLSYSIVLLGATLSISTLMELGFNGILFIVIQMAITIIGALYIGKKLGFGENFRYLMAAGNAVCGSSAIAATAPVIEADDKDKGIAITIVNVTGIFLMFLLPLISDWLYNLELVKTSAIIGGTLQSVGQVVASGAMVSEHVKDLATIFKIVRVILLVVVVFTFGHLKNKSNTEIVEEEIQDTKKGKIKVPWYVLGFFITCALFSTSIISPEVSHICKLLSNKLEIIALAAIGLRVNIKDLVKQGKAVSLYGLFVGTLQVITAVILIGILL</sequence>
<organism evidence="8 9">
    <name type="scientific">Romboutsia hominis</name>
    <dbReference type="NCBI Taxonomy" id="1507512"/>
    <lineage>
        <taxon>Bacteria</taxon>
        <taxon>Bacillati</taxon>
        <taxon>Bacillota</taxon>
        <taxon>Clostridia</taxon>
        <taxon>Peptostreptococcales</taxon>
        <taxon>Peptostreptococcaceae</taxon>
        <taxon>Romboutsia</taxon>
    </lineage>
</organism>
<keyword evidence="5 7" id="KW-1133">Transmembrane helix</keyword>
<evidence type="ECO:0000256" key="4">
    <source>
        <dbReference type="ARBA" id="ARBA00022692"/>
    </source>
</evidence>
<evidence type="ECO:0000313" key="8">
    <source>
        <dbReference type="EMBL" id="CEI74167.1"/>
    </source>
</evidence>
<feature type="transmembrane region" description="Helical" evidence="7">
    <location>
        <begin position="23"/>
        <end position="41"/>
    </location>
</feature>
<dbReference type="GO" id="GO:0005886">
    <property type="term" value="C:plasma membrane"/>
    <property type="evidence" value="ECO:0007669"/>
    <property type="project" value="UniProtKB-SubCell"/>
</dbReference>
<comment type="similarity">
    <text evidence="2">Belongs to the UPF0324 family.</text>
</comment>
<accession>A0A2P2BUY6</accession>
<keyword evidence="9" id="KW-1185">Reference proteome</keyword>
<keyword evidence="4 7" id="KW-0812">Transmembrane</keyword>
<evidence type="ECO:0000256" key="2">
    <source>
        <dbReference type="ARBA" id="ARBA00007977"/>
    </source>
</evidence>
<dbReference type="EMBL" id="LN650648">
    <property type="protein sequence ID" value="CEI74167.1"/>
    <property type="molecule type" value="Genomic_DNA"/>
</dbReference>
<evidence type="ECO:0000256" key="3">
    <source>
        <dbReference type="ARBA" id="ARBA00022475"/>
    </source>
</evidence>
<keyword evidence="3" id="KW-1003">Cell membrane</keyword>